<feature type="compositionally biased region" description="Polar residues" evidence="2">
    <location>
        <begin position="739"/>
        <end position="755"/>
    </location>
</feature>
<dbReference type="GO" id="GO:0007095">
    <property type="term" value="P:mitotic G2 DNA damage checkpoint signaling"/>
    <property type="evidence" value="ECO:0007669"/>
    <property type="project" value="TreeGrafter"/>
</dbReference>
<comment type="caution">
    <text evidence="4">The sequence shown here is derived from an EMBL/GenBank/DDBJ whole genome shotgun (WGS) entry which is preliminary data.</text>
</comment>
<dbReference type="CDD" id="cd18433">
    <property type="entry name" value="BRCT_Rad4_rpt3"/>
    <property type="match status" value="1"/>
</dbReference>
<feature type="domain" description="BRCT" evidence="3">
    <location>
        <begin position="13"/>
        <end position="81"/>
    </location>
</feature>
<evidence type="ECO:0000256" key="1">
    <source>
        <dbReference type="ARBA" id="ARBA00022737"/>
    </source>
</evidence>
<dbReference type="Proteomes" id="UP000813461">
    <property type="component" value="Unassembled WGS sequence"/>
</dbReference>
<dbReference type="Pfam" id="PF12738">
    <property type="entry name" value="PTCB-BRCT"/>
    <property type="match status" value="3"/>
</dbReference>
<gene>
    <name evidence="4" type="ORF">FB567DRAFT_446512</name>
</gene>
<keyword evidence="1" id="KW-0677">Repeat</keyword>
<feature type="compositionally biased region" description="Basic residues" evidence="2">
    <location>
        <begin position="559"/>
        <end position="573"/>
    </location>
</feature>
<dbReference type="PANTHER" id="PTHR13561:SF20">
    <property type="entry name" value="DNA TOPOISOMERASE 2-BINDING PROTEIN 1"/>
    <property type="match status" value="1"/>
</dbReference>
<feature type="region of interest" description="Disordered" evidence="2">
    <location>
        <begin position="517"/>
        <end position="678"/>
    </location>
</feature>
<dbReference type="OrthoDB" id="251770at2759"/>
<dbReference type="EMBL" id="JAGMVJ010000013">
    <property type="protein sequence ID" value="KAH7083838.1"/>
    <property type="molecule type" value="Genomic_DNA"/>
</dbReference>
<dbReference type="SUPFAM" id="SSF52113">
    <property type="entry name" value="BRCT domain"/>
    <property type="match status" value="3"/>
</dbReference>
<keyword evidence="5" id="KW-1185">Reference proteome</keyword>
<accession>A0A8K0VWJ6</accession>
<dbReference type="InterPro" id="IPR001357">
    <property type="entry name" value="BRCT_dom"/>
</dbReference>
<feature type="region of interest" description="Disordered" evidence="2">
    <location>
        <begin position="683"/>
        <end position="702"/>
    </location>
</feature>
<dbReference type="AlphaFoldDB" id="A0A8K0VWJ6"/>
<name>A0A8K0VWJ6_9PLEO</name>
<feature type="compositionally biased region" description="Basic and acidic residues" evidence="2">
    <location>
        <begin position="546"/>
        <end position="555"/>
    </location>
</feature>
<feature type="compositionally biased region" description="Pro residues" evidence="2">
    <location>
        <begin position="688"/>
        <end position="698"/>
    </location>
</feature>
<feature type="compositionally biased region" description="Basic and acidic residues" evidence="2">
    <location>
        <begin position="273"/>
        <end position="285"/>
    </location>
</feature>
<evidence type="ECO:0000256" key="2">
    <source>
        <dbReference type="SAM" id="MobiDB-lite"/>
    </source>
</evidence>
<evidence type="ECO:0000313" key="4">
    <source>
        <dbReference type="EMBL" id="KAH7083838.1"/>
    </source>
</evidence>
<sequence length="831" mass="92040">MRLQNIGTGQLPLTGAILCCTSIAPEQRTQLATIGSQMGATIKLDLTSDVTHLIVGSTDSAKYRYVAKSREDVKVLSPAWLEALREVWMEGDDNVDVAALEAEHRLPTFFGLKICLTGFDNPEQRRYIQETVDANGAEYHGDLTKAVTHLIAATPTGKKYEHAVNWRMKIVSLEWFQQSLDRGMVLEEALFDPRLPIEERGHGAWDRRQSSSPGLGKRVREEEPSQALNPFRRKLRRSASTKMGSQSEALWAGITAASLERPHDERDDWTEDSIAKHDTPREHTPATRPENYTNPEDDAPPEADPAYDPRQPLPAHTSTDTAVGIFQGRIVFPHGFDDEKTHILRQHLQDHGANVPRSPELNTFSPDDLRRGFLVVPHDAVVDLSSLPERAGSLLSLVTNWWVERCLYGKCLVNPADDVLSRPFDNHSIGGFSDLTVNSTAFVGIELLHVTRVVAIMGATYDEQLSAKTSVMVCNTERPNEQKLKFATNQRIPAVHATWLWECLRTSQMQPYEKYQLNTFSPHPPQKSRLKPNPQPSVEVPTARLSTEESFDRQQKKAQAVRKAVKPRGKHQPRALDLALSVDPTPESTRDSLTHTNTTTNHSNFDDDGVSIPALDGSASLPLQDISANSPRRPSTTSLDSKPVSRARSSSAESLIRAAPKQRPSKSAKQPSPDSVIPVQDSVIPAANDPPAPPPPQEAPEEKDYSDILAQLRANRKPLPSPADQTSTRRRGRRQLGRATSTRSNDSTAESSGQLNLDGDDDREMAQEYQPSQELGWDSPGAAKAREQMIKRLGGRVTEKSIRVEGIGVVRDVASEGAGGRVSRKRRERGF</sequence>
<evidence type="ECO:0000313" key="5">
    <source>
        <dbReference type="Proteomes" id="UP000813461"/>
    </source>
</evidence>
<evidence type="ECO:0000259" key="3">
    <source>
        <dbReference type="PROSITE" id="PS50172"/>
    </source>
</evidence>
<feature type="domain" description="BRCT" evidence="3">
    <location>
        <begin position="432"/>
        <end position="517"/>
    </location>
</feature>
<feature type="region of interest" description="Disordered" evidence="2">
    <location>
        <begin position="202"/>
        <end position="318"/>
    </location>
</feature>
<proteinExistence type="predicted"/>
<reference evidence="4" key="1">
    <citation type="journal article" date="2021" name="Nat. Commun.">
        <title>Genetic determinants of endophytism in the Arabidopsis root mycobiome.</title>
        <authorList>
            <person name="Mesny F."/>
            <person name="Miyauchi S."/>
            <person name="Thiergart T."/>
            <person name="Pickel B."/>
            <person name="Atanasova L."/>
            <person name="Karlsson M."/>
            <person name="Huettel B."/>
            <person name="Barry K.W."/>
            <person name="Haridas S."/>
            <person name="Chen C."/>
            <person name="Bauer D."/>
            <person name="Andreopoulos W."/>
            <person name="Pangilinan J."/>
            <person name="LaButti K."/>
            <person name="Riley R."/>
            <person name="Lipzen A."/>
            <person name="Clum A."/>
            <person name="Drula E."/>
            <person name="Henrissat B."/>
            <person name="Kohler A."/>
            <person name="Grigoriev I.V."/>
            <person name="Martin F.M."/>
            <person name="Hacquard S."/>
        </authorList>
    </citation>
    <scope>NUCLEOTIDE SEQUENCE</scope>
    <source>
        <strain evidence="4">MPI-SDFR-AT-0120</strain>
    </source>
</reference>
<dbReference type="PROSITE" id="PS50172">
    <property type="entry name" value="BRCT"/>
    <property type="match status" value="4"/>
</dbReference>
<dbReference type="GO" id="GO:0033314">
    <property type="term" value="P:mitotic DNA replication checkpoint signaling"/>
    <property type="evidence" value="ECO:0007669"/>
    <property type="project" value="TreeGrafter"/>
</dbReference>
<dbReference type="InterPro" id="IPR059215">
    <property type="entry name" value="BRCT2_TopBP1-like"/>
</dbReference>
<dbReference type="Gene3D" id="3.40.50.10190">
    <property type="entry name" value="BRCT domain"/>
    <property type="match status" value="4"/>
</dbReference>
<dbReference type="InterPro" id="IPR036420">
    <property type="entry name" value="BRCT_dom_sf"/>
</dbReference>
<dbReference type="SMART" id="SM00292">
    <property type="entry name" value="BRCT"/>
    <property type="match status" value="4"/>
</dbReference>
<feature type="domain" description="BRCT" evidence="3">
    <location>
        <begin position="104"/>
        <end position="193"/>
    </location>
</feature>
<feature type="region of interest" description="Disordered" evidence="2">
    <location>
        <begin position="713"/>
        <end position="783"/>
    </location>
</feature>
<dbReference type="GO" id="GO:0006270">
    <property type="term" value="P:DNA replication initiation"/>
    <property type="evidence" value="ECO:0007669"/>
    <property type="project" value="TreeGrafter"/>
</dbReference>
<protein>
    <recommendedName>
        <fullName evidence="3">BRCT domain-containing protein</fullName>
    </recommendedName>
</protein>
<organism evidence="4 5">
    <name type="scientific">Paraphoma chrysanthemicola</name>
    <dbReference type="NCBI Taxonomy" id="798071"/>
    <lineage>
        <taxon>Eukaryota</taxon>
        <taxon>Fungi</taxon>
        <taxon>Dikarya</taxon>
        <taxon>Ascomycota</taxon>
        <taxon>Pezizomycotina</taxon>
        <taxon>Dothideomycetes</taxon>
        <taxon>Pleosporomycetidae</taxon>
        <taxon>Pleosporales</taxon>
        <taxon>Pleosporineae</taxon>
        <taxon>Phaeosphaeriaceae</taxon>
        <taxon>Paraphoma</taxon>
    </lineage>
</organism>
<feature type="domain" description="BRCT" evidence="3">
    <location>
        <begin position="321"/>
        <end position="420"/>
    </location>
</feature>
<dbReference type="PANTHER" id="PTHR13561">
    <property type="entry name" value="DNA REPLICATION REGULATOR DPB11-RELATED"/>
    <property type="match status" value="1"/>
</dbReference>
<dbReference type="CDD" id="cd17731">
    <property type="entry name" value="BRCT_TopBP1_rpt2_like"/>
    <property type="match status" value="1"/>
</dbReference>
<feature type="compositionally biased region" description="Polar residues" evidence="2">
    <location>
        <begin position="626"/>
        <end position="640"/>
    </location>
</feature>